<feature type="transmembrane region" description="Helical" evidence="6">
    <location>
        <begin position="224"/>
        <end position="249"/>
    </location>
</feature>
<dbReference type="Pfam" id="PF20684">
    <property type="entry name" value="Fung_rhodopsin"/>
    <property type="match status" value="1"/>
</dbReference>
<sequence length="306" mass="33562">MLENTLLPYLYSPIQDTLITGLFLSTISLAIHLAVKRRTSLKFTVDDVTVCLLISWGLSLGTQAVILCEQTLYLYWCVLTSIDALNHAGLGVHIADLALSTLNQYQKLYLSAICLFMSSFCLAKVAQLLFLYRLTANQSRFRASIYFVACVIIIGPITTSSCLVFACRPISKSWNAAENGQCLNCGAVYVAIAVLNIISDLTLTMLPVSLVISSQLASAYKVRIIAMMLVFFITVITGAIRLTVTVTLLHSSDETYDSAPVALLVGFEANLFILTASLPGVRQCFRIISSHSYNHRTETDSLTAFD</sequence>
<keyword evidence="4 6" id="KW-0472">Membrane</keyword>
<organism evidence="8">
    <name type="scientific">Talaromyces marneffei PM1</name>
    <dbReference type="NCBI Taxonomy" id="1077442"/>
    <lineage>
        <taxon>Eukaryota</taxon>
        <taxon>Fungi</taxon>
        <taxon>Dikarya</taxon>
        <taxon>Ascomycota</taxon>
        <taxon>Pezizomycotina</taxon>
        <taxon>Eurotiomycetes</taxon>
        <taxon>Eurotiomycetidae</taxon>
        <taxon>Eurotiales</taxon>
        <taxon>Trichocomaceae</taxon>
        <taxon>Talaromyces</taxon>
        <taxon>Talaromyces sect. Talaromyces</taxon>
    </lineage>
</organism>
<feature type="transmembrane region" description="Helical" evidence="6">
    <location>
        <begin position="186"/>
        <end position="212"/>
    </location>
</feature>
<reference evidence="8" key="1">
    <citation type="journal article" date="2014" name="PLoS Genet.">
        <title>Signature Gene Expression Reveals Novel Clues to the Molecular Mechanisms of Dimorphic Transition in Penicillium marneffei.</title>
        <authorList>
            <person name="Yang E."/>
            <person name="Wang G."/>
            <person name="Cai J."/>
            <person name="Woo P.C."/>
            <person name="Lau S.K."/>
            <person name="Yuen K.-Y."/>
            <person name="Chow W.-N."/>
            <person name="Lin X."/>
        </authorList>
    </citation>
    <scope>NUCLEOTIDE SEQUENCE [LARGE SCALE GENOMIC DNA]</scope>
    <source>
        <strain evidence="8">PM1</strain>
    </source>
</reference>
<evidence type="ECO:0000256" key="4">
    <source>
        <dbReference type="ARBA" id="ARBA00023136"/>
    </source>
</evidence>
<dbReference type="eggNOG" id="ENOG502SH77">
    <property type="taxonomic scope" value="Eukaryota"/>
</dbReference>
<accession>A0A093VLH0</accession>
<evidence type="ECO:0000259" key="7">
    <source>
        <dbReference type="Pfam" id="PF20684"/>
    </source>
</evidence>
<evidence type="ECO:0000256" key="5">
    <source>
        <dbReference type="ARBA" id="ARBA00038359"/>
    </source>
</evidence>
<dbReference type="AlphaFoldDB" id="A0A093VLH0"/>
<evidence type="ECO:0000256" key="1">
    <source>
        <dbReference type="ARBA" id="ARBA00004141"/>
    </source>
</evidence>
<comment type="caution">
    <text evidence="8">The sequence shown here is derived from an EMBL/GenBank/DDBJ whole genome shotgun (WGS) entry which is preliminary data.</text>
</comment>
<dbReference type="PANTHER" id="PTHR33048">
    <property type="entry name" value="PTH11-LIKE INTEGRAL MEMBRANE PROTEIN (AFU_ORTHOLOGUE AFUA_5G11245)"/>
    <property type="match status" value="1"/>
</dbReference>
<name>A0A093VLH0_TALMA</name>
<dbReference type="EMBL" id="JPOX01000002">
    <property type="protein sequence ID" value="KFX53020.1"/>
    <property type="molecule type" value="Genomic_DNA"/>
</dbReference>
<dbReference type="InterPro" id="IPR049326">
    <property type="entry name" value="Rhodopsin_dom_fungi"/>
</dbReference>
<comment type="similarity">
    <text evidence="5">Belongs to the SAT4 family.</text>
</comment>
<proteinExistence type="inferred from homology"/>
<feature type="domain" description="Rhodopsin" evidence="7">
    <location>
        <begin position="35"/>
        <end position="286"/>
    </location>
</feature>
<protein>
    <recommendedName>
        <fullName evidence="7">Rhodopsin domain-containing protein</fullName>
    </recommendedName>
</protein>
<keyword evidence="3 6" id="KW-1133">Transmembrane helix</keyword>
<keyword evidence="2 6" id="KW-0812">Transmembrane</keyword>
<feature type="transmembrane region" description="Helical" evidence="6">
    <location>
        <begin position="144"/>
        <end position="166"/>
    </location>
</feature>
<dbReference type="GO" id="GO:0016020">
    <property type="term" value="C:membrane"/>
    <property type="evidence" value="ECO:0007669"/>
    <property type="project" value="UniProtKB-SubCell"/>
</dbReference>
<evidence type="ECO:0000313" key="8">
    <source>
        <dbReference type="EMBL" id="KFX53020.1"/>
    </source>
</evidence>
<dbReference type="InterPro" id="IPR052337">
    <property type="entry name" value="SAT4-like"/>
</dbReference>
<gene>
    <name evidence="8" type="ORF">GQ26_0023830</name>
</gene>
<feature type="transmembrane region" description="Helical" evidence="6">
    <location>
        <begin position="17"/>
        <end position="35"/>
    </location>
</feature>
<dbReference type="PANTHER" id="PTHR33048:SF124">
    <property type="entry name" value="INTEGRAL MEMBRANE PROTEIN"/>
    <property type="match status" value="1"/>
</dbReference>
<comment type="subcellular location">
    <subcellularLocation>
        <location evidence="1">Membrane</location>
        <topology evidence="1">Multi-pass membrane protein</topology>
    </subcellularLocation>
</comment>
<evidence type="ECO:0000256" key="6">
    <source>
        <dbReference type="SAM" id="Phobius"/>
    </source>
</evidence>
<evidence type="ECO:0000256" key="3">
    <source>
        <dbReference type="ARBA" id="ARBA00022989"/>
    </source>
</evidence>
<feature type="transmembrane region" description="Helical" evidence="6">
    <location>
        <begin position="261"/>
        <end position="281"/>
    </location>
</feature>
<evidence type="ECO:0000256" key="2">
    <source>
        <dbReference type="ARBA" id="ARBA00022692"/>
    </source>
</evidence>
<feature type="transmembrane region" description="Helical" evidence="6">
    <location>
        <begin position="108"/>
        <end position="132"/>
    </location>
</feature>